<evidence type="ECO:0000256" key="1">
    <source>
        <dbReference type="SAM" id="Coils"/>
    </source>
</evidence>
<protein>
    <submittedName>
        <fullName evidence="3">Uncharacterized protein</fullName>
    </submittedName>
</protein>
<evidence type="ECO:0000256" key="2">
    <source>
        <dbReference type="SAM" id="SignalP"/>
    </source>
</evidence>
<gene>
    <name evidence="3" type="ORF">GT347_19470</name>
</gene>
<keyword evidence="2" id="KW-0732">Signal</keyword>
<sequence length="173" mass="18675">MIQVFRSFSLACAAAALLLAASGAAVAQERIYRCGNEYTNNAAVAKQRDCKVMEGGNVTIVQGTRASGGSGASGGNVGVVTAPVSNAARIDADQQRARDADARSILENELRRAQARQAELQKEYNNGEPERQGAESRNYQKYLDRVADLKASIARNQSDMEGIQRELARLQTR</sequence>
<keyword evidence="4" id="KW-1185">Reference proteome</keyword>
<feature type="chain" id="PRO_5032864404" evidence="2">
    <location>
        <begin position="28"/>
        <end position="173"/>
    </location>
</feature>
<dbReference type="RefSeq" id="WP_160553776.1">
    <property type="nucleotide sequence ID" value="NZ_CP047650.1"/>
</dbReference>
<feature type="signal peptide" evidence="2">
    <location>
        <begin position="1"/>
        <end position="27"/>
    </location>
</feature>
<accession>A0A857JB70</accession>
<evidence type="ECO:0000313" key="4">
    <source>
        <dbReference type="Proteomes" id="UP000464787"/>
    </source>
</evidence>
<dbReference type="EMBL" id="CP047650">
    <property type="protein sequence ID" value="QHI99965.1"/>
    <property type="molecule type" value="Genomic_DNA"/>
</dbReference>
<feature type="coiled-coil region" evidence="1">
    <location>
        <begin position="103"/>
        <end position="173"/>
    </location>
</feature>
<dbReference type="Proteomes" id="UP000464787">
    <property type="component" value="Chromosome"/>
</dbReference>
<dbReference type="KEGG" id="xyk:GT347_19470"/>
<dbReference type="AlphaFoldDB" id="A0A857JB70"/>
<reference evidence="3 4" key="1">
    <citation type="submission" date="2020-01" db="EMBL/GenBank/DDBJ databases">
        <title>Genome sequencing of strain KACC 21265.</title>
        <authorList>
            <person name="Heo J."/>
            <person name="Kim S.-J."/>
            <person name="Kim J.-S."/>
            <person name="Hong S.-B."/>
            <person name="Kwon S.-W."/>
        </authorList>
    </citation>
    <scope>NUCLEOTIDE SEQUENCE [LARGE SCALE GENOMIC DNA]</scope>
    <source>
        <strain evidence="3 4">KACC 21265</strain>
    </source>
</reference>
<proteinExistence type="predicted"/>
<organism evidence="3 4">
    <name type="scientific">Xylophilus rhododendri</name>
    <dbReference type="NCBI Taxonomy" id="2697032"/>
    <lineage>
        <taxon>Bacteria</taxon>
        <taxon>Pseudomonadati</taxon>
        <taxon>Pseudomonadota</taxon>
        <taxon>Betaproteobacteria</taxon>
        <taxon>Burkholderiales</taxon>
        <taxon>Xylophilus</taxon>
    </lineage>
</organism>
<name>A0A857JB70_9BURK</name>
<keyword evidence="1" id="KW-0175">Coiled coil</keyword>
<evidence type="ECO:0000313" key="3">
    <source>
        <dbReference type="EMBL" id="QHI99965.1"/>
    </source>
</evidence>